<dbReference type="RefSeq" id="WP_122378045.1">
    <property type="nucleotide sequence ID" value="NZ_RBOW01000841.1"/>
</dbReference>
<name>A0A3M3KFI1_PSECA</name>
<evidence type="ECO:0000313" key="1">
    <source>
        <dbReference type="EMBL" id="RMN21125.1"/>
    </source>
</evidence>
<dbReference type="Proteomes" id="UP000281372">
    <property type="component" value="Unassembled WGS sequence"/>
</dbReference>
<evidence type="ECO:0000313" key="2">
    <source>
        <dbReference type="Proteomes" id="UP000281372"/>
    </source>
</evidence>
<dbReference type="EMBL" id="RBOW01000841">
    <property type="protein sequence ID" value="RMN21125.1"/>
    <property type="molecule type" value="Genomic_DNA"/>
</dbReference>
<accession>A0A3M3KFI1</accession>
<protein>
    <submittedName>
        <fullName evidence="1">Uncharacterized protein</fullName>
    </submittedName>
</protein>
<dbReference type="AlphaFoldDB" id="A0A3M3KFI1"/>
<comment type="caution">
    <text evidence="1">The sequence shown here is derived from an EMBL/GenBank/DDBJ whole genome shotgun (WGS) entry which is preliminary data.</text>
</comment>
<gene>
    <name evidence="1" type="ORF">ALQ64_02841</name>
</gene>
<proteinExistence type="predicted"/>
<reference evidence="1 2" key="1">
    <citation type="submission" date="2018-08" db="EMBL/GenBank/DDBJ databases">
        <title>Recombination of ecologically and evolutionarily significant loci maintains genetic cohesion in the Pseudomonas syringae species complex.</title>
        <authorList>
            <person name="Dillon M."/>
            <person name="Thakur S."/>
            <person name="Almeida R.N.D."/>
            <person name="Weir B.S."/>
            <person name="Guttman D.S."/>
        </authorList>
    </citation>
    <scope>NUCLEOTIDE SEQUENCE [LARGE SCALE GENOMIC DNA]</scope>
    <source>
        <strain evidence="1 2">ICMP 2821</strain>
    </source>
</reference>
<organism evidence="1 2">
    <name type="scientific">Pseudomonas cannabina</name>
    <dbReference type="NCBI Taxonomy" id="86840"/>
    <lineage>
        <taxon>Bacteria</taxon>
        <taxon>Pseudomonadati</taxon>
        <taxon>Pseudomonadota</taxon>
        <taxon>Gammaproteobacteria</taxon>
        <taxon>Pseudomonadales</taxon>
        <taxon>Pseudomonadaceae</taxon>
        <taxon>Pseudomonas</taxon>
    </lineage>
</organism>
<sequence length="120" mass="13472">MATKTNGAELKAFYNDDAHWLKSPESKADDIWHEDLVLVVNGVEQVDDFSITEDLKDEDQVTIVDGVVLSKLDDFKDRSFESFFKAWRKHQNTAYLSVTVPKEKVEALRAAILAAGGSIK</sequence>